<dbReference type="AlphaFoldDB" id="A0A088S847"/>
<dbReference type="VEuPathDB" id="TriTrypDB:LPMP_202560"/>
<organism evidence="7 8">
    <name type="scientific">Leishmania panamensis</name>
    <dbReference type="NCBI Taxonomy" id="5679"/>
    <lineage>
        <taxon>Eukaryota</taxon>
        <taxon>Discoba</taxon>
        <taxon>Euglenozoa</taxon>
        <taxon>Kinetoplastea</taxon>
        <taxon>Metakinetoplastina</taxon>
        <taxon>Trypanosomatida</taxon>
        <taxon>Trypanosomatidae</taxon>
        <taxon>Leishmaniinae</taxon>
        <taxon>Leishmania</taxon>
        <taxon>Leishmania guyanensis species complex</taxon>
    </lineage>
</organism>
<reference evidence="7 8" key="1">
    <citation type="journal article" date="2015" name="Sci. Rep.">
        <title>The genome of Leishmania panamensis: insights into genomics of the L. (Viannia) subgenus.</title>
        <authorList>
            <person name="Llanes A."/>
            <person name="Restrepo C.M."/>
            <person name="Vecchio G.D."/>
            <person name="Anguizola F.J."/>
            <person name="Lleonart R."/>
        </authorList>
    </citation>
    <scope>NUCLEOTIDE SEQUENCE [LARGE SCALE GENOMIC DNA]</scope>
    <source>
        <strain evidence="7 8">MHOM/PA/94/PSC-1</strain>
    </source>
</reference>
<evidence type="ECO:0000256" key="2">
    <source>
        <dbReference type="ARBA" id="ARBA00022499"/>
    </source>
</evidence>
<dbReference type="EMBL" id="CP009389">
    <property type="protein sequence ID" value="AIN97751.1"/>
    <property type="molecule type" value="Genomic_DNA"/>
</dbReference>
<name>A0A088S847_LEIPA</name>
<evidence type="ECO:0000256" key="1">
    <source>
        <dbReference type="ARBA" id="ARBA00022490"/>
    </source>
</evidence>
<keyword evidence="3 5" id="KW-0819">tRNA processing</keyword>
<dbReference type="GO" id="GO:0032447">
    <property type="term" value="P:protein urmylation"/>
    <property type="evidence" value="ECO:0007669"/>
    <property type="project" value="UniProtKB-UniRule"/>
</dbReference>
<dbReference type="PANTHER" id="PTHR14986">
    <property type="entry name" value="RURM1 PROTEIN"/>
    <property type="match status" value="1"/>
</dbReference>
<dbReference type="Proteomes" id="UP000063063">
    <property type="component" value="Chromosome 20"/>
</dbReference>
<dbReference type="VEuPathDB" id="TriTrypDB:LPAL13_200031400"/>
<dbReference type="SUPFAM" id="SSF54285">
    <property type="entry name" value="MoaD/ThiS"/>
    <property type="match status" value="1"/>
</dbReference>
<dbReference type="eggNOG" id="KOG4146">
    <property type="taxonomic scope" value="Eukaryota"/>
</dbReference>
<sequence length="103" mass="11049">MDAMHKKIKISLSGGCELLFNKEGSITLVDVVPVGATVAVLIDILRRDYIKERPELFVDATGTNVRPGILVLVNGCDAEVFGGVQHVLEDGDEVEFVSTLHGG</sequence>
<proteinExistence type="inferred from homology"/>
<keyword evidence="4 5" id="KW-0833">Ubl conjugation pathway</keyword>
<feature type="modified residue" description="1-thioglycine" evidence="5">
    <location>
        <position position="103"/>
    </location>
</feature>
<dbReference type="UniPathway" id="UPA00988"/>
<keyword evidence="2 5" id="KW-1017">Isopeptide bond</keyword>
<dbReference type="CDD" id="cd01764">
    <property type="entry name" value="Ubl_Urm1"/>
    <property type="match status" value="1"/>
</dbReference>
<evidence type="ECO:0000256" key="6">
    <source>
        <dbReference type="RuleBase" id="RU361182"/>
    </source>
</evidence>
<evidence type="ECO:0000256" key="5">
    <source>
        <dbReference type="HAMAP-Rule" id="MF_03048"/>
    </source>
</evidence>
<comment type="subcellular location">
    <subcellularLocation>
        <location evidence="5 6">Cytoplasm</location>
    </subcellularLocation>
</comment>
<dbReference type="Pfam" id="PF09138">
    <property type="entry name" value="Urm1"/>
    <property type="match status" value="1"/>
</dbReference>
<dbReference type="KEGG" id="lpan:LPMP_202560"/>
<feature type="cross-link" description="Glycyl lysine isopeptide (Gly-Lys) (interchain with K-? in acceptor proteins)" evidence="5">
    <location>
        <position position="103"/>
    </location>
</feature>
<dbReference type="GO" id="GO:0034227">
    <property type="term" value="P:tRNA thio-modification"/>
    <property type="evidence" value="ECO:0007669"/>
    <property type="project" value="UniProtKB-UniRule"/>
</dbReference>
<keyword evidence="8" id="KW-1185">Reference proteome</keyword>
<dbReference type="GeneID" id="22574465"/>
<accession>A0A088S847</accession>
<comment type="PTM">
    <text evidence="5">C-terminal thiocarboxylation occurs in 2 steps, it is first acyl-adenylated (-COAMP) via the hesA/moeB/thiF part of the MOCS3/UBA4 homolog, then thiocarboxylated (-COSH) via the rhodanese domain of the MOCS3/UBA4 homolog.</text>
</comment>
<evidence type="ECO:0000313" key="8">
    <source>
        <dbReference type="Proteomes" id="UP000063063"/>
    </source>
</evidence>
<dbReference type="OrthoDB" id="10248987at2759"/>
<evidence type="ECO:0000313" key="7">
    <source>
        <dbReference type="EMBL" id="AIN97751.1"/>
    </source>
</evidence>
<comment type="function">
    <text evidence="5">Acts as a sulfur carrier required for 2-thiolation of mcm(5)S(2)U at tRNA wobble positions of cytosolic tRNA(Lys), tRNA(Glu) and tRNA(Gln). Serves as sulfur donor in tRNA 2-thiolation reaction by being thiocarboxylated (-COSH) at its C-terminus by the MOCS3/UBA4 homolog. The sulfur is then transferred to tRNA to form 2-thiolation of mcm(5)S(2)U. Also acts as a ubiquitin-like protein (UBL) that is covalently conjugated via an isopeptide bond to lysine residues of target proteins. The thiocarboxylated form serves as substrate for conjugation and oxidative stress specifically induces the formation of UBL-protein conjugates.</text>
</comment>
<dbReference type="HAMAP" id="MF_03048">
    <property type="entry name" value="Urm1"/>
    <property type="match status" value="1"/>
</dbReference>
<dbReference type="InterPro" id="IPR012675">
    <property type="entry name" value="Beta-grasp_dom_sf"/>
</dbReference>
<comment type="similarity">
    <text evidence="5 6">Belongs to the URM1 family.</text>
</comment>
<dbReference type="InterPro" id="IPR015221">
    <property type="entry name" value="Urm1"/>
</dbReference>
<keyword evidence="1 5" id="KW-0963">Cytoplasm</keyword>
<evidence type="ECO:0000256" key="3">
    <source>
        <dbReference type="ARBA" id="ARBA00022694"/>
    </source>
</evidence>
<evidence type="ECO:0000256" key="4">
    <source>
        <dbReference type="ARBA" id="ARBA00022786"/>
    </source>
</evidence>
<dbReference type="GO" id="GO:0002098">
    <property type="term" value="P:tRNA wobble uridine modification"/>
    <property type="evidence" value="ECO:0007669"/>
    <property type="project" value="UniProtKB-UniRule"/>
</dbReference>
<dbReference type="RefSeq" id="XP_010698458.1">
    <property type="nucleotide sequence ID" value="XM_010700156.1"/>
</dbReference>
<comment type="pathway">
    <text evidence="5 6">tRNA modification; 5-methoxycarbonylmethyl-2-thiouridine-tRNA biosynthesis.</text>
</comment>
<dbReference type="InterPro" id="IPR016155">
    <property type="entry name" value="Mopterin_synth/thiamin_S_b"/>
</dbReference>
<dbReference type="Gene3D" id="3.10.20.30">
    <property type="match status" value="1"/>
</dbReference>
<gene>
    <name evidence="7" type="ORF">LPMP_202560</name>
</gene>
<protein>
    <recommendedName>
        <fullName evidence="5">Ubiquitin-related modifier 1 homolog</fullName>
    </recommendedName>
</protein>
<dbReference type="GO" id="GO:0005829">
    <property type="term" value="C:cytosol"/>
    <property type="evidence" value="ECO:0007669"/>
    <property type="project" value="UniProtKB-UniRule"/>
</dbReference>